<dbReference type="RefSeq" id="WP_220169644.1">
    <property type="nucleotide sequence ID" value="NZ_JAIBOA010000023.1"/>
</dbReference>
<gene>
    <name evidence="2" type="ORF">K1Y72_28835</name>
</gene>
<evidence type="ECO:0000313" key="2">
    <source>
        <dbReference type="EMBL" id="MBW8486405.1"/>
    </source>
</evidence>
<sequence>MVLRRRAWRPAAVAAACLLTLSGAGAAGADAPPPAQVRSLWETAVPGNAISRDCGYSVPVPGAVRRGLWLFCDSTWKGSATGFWLGDTAATGPYTPGRVPDALAEIPTPGAPAVPVATPAARAPAPFLPVPTGVRLPSGQSCTVPGFSYQASWISGAAPEPGPDGGGKVLLTYTDVCTTSATISTQRFGVVEYDPAANALSGQAQVFTDPAELPFQRALGSPVFAGGHLYLVGAVCDTGGPGACAAGRVVLARVGATPREWRDAAAYRWWDGAGWTADHGAAASILPGARPMAAVHAADYGALGRGFAVVEQTDITGGYRVWRSDALTGGWRVARTGTAPCGGQHGLDLCRAYIGHPELSTRDDLLMSYYDPAAAHVGVLRTPW</sequence>
<proteinExistence type="predicted"/>
<dbReference type="EMBL" id="JAIBOA010000023">
    <property type="protein sequence ID" value="MBW8486405.1"/>
    <property type="molecule type" value="Genomic_DNA"/>
</dbReference>
<keyword evidence="1" id="KW-0732">Signal</keyword>
<evidence type="ECO:0000256" key="1">
    <source>
        <dbReference type="SAM" id="SignalP"/>
    </source>
</evidence>
<protein>
    <recommendedName>
        <fullName evidence="4">DUF4185 domain-containing protein</fullName>
    </recommendedName>
</protein>
<dbReference type="Proteomes" id="UP000774570">
    <property type="component" value="Unassembled WGS sequence"/>
</dbReference>
<accession>A0ABS7G2G2</accession>
<organism evidence="2 3">
    <name type="scientific">Actinomadura parmotrematis</name>
    <dbReference type="NCBI Taxonomy" id="2864039"/>
    <lineage>
        <taxon>Bacteria</taxon>
        <taxon>Bacillati</taxon>
        <taxon>Actinomycetota</taxon>
        <taxon>Actinomycetes</taxon>
        <taxon>Streptosporangiales</taxon>
        <taxon>Thermomonosporaceae</taxon>
        <taxon>Actinomadura</taxon>
    </lineage>
</organism>
<feature type="signal peptide" evidence="1">
    <location>
        <begin position="1"/>
        <end position="26"/>
    </location>
</feature>
<name>A0ABS7G2G2_9ACTN</name>
<evidence type="ECO:0008006" key="4">
    <source>
        <dbReference type="Google" id="ProtNLM"/>
    </source>
</evidence>
<comment type="caution">
    <text evidence="2">The sequence shown here is derived from an EMBL/GenBank/DDBJ whole genome shotgun (WGS) entry which is preliminary data.</text>
</comment>
<evidence type="ECO:0000313" key="3">
    <source>
        <dbReference type="Proteomes" id="UP000774570"/>
    </source>
</evidence>
<feature type="chain" id="PRO_5046700971" description="DUF4185 domain-containing protein" evidence="1">
    <location>
        <begin position="27"/>
        <end position="384"/>
    </location>
</feature>
<reference evidence="2 3" key="1">
    <citation type="submission" date="2021-07" db="EMBL/GenBank/DDBJ databases">
        <title>Actinomadura sp. PM05-2 isolated from lichen.</title>
        <authorList>
            <person name="Somphong A."/>
            <person name="Phongsopitanun W."/>
            <person name="Tanasupawat S."/>
            <person name="Peongsungnone V."/>
        </authorList>
    </citation>
    <scope>NUCLEOTIDE SEQUENCE [LARGE SCALE GENOMIC DNA]</scope>
    <source>
        <strain evidence="2 3">PM05-2</strain>
    </source>
</reference>
<keyword evidence="3" id="KW-1185">Reference proteome</keyword>